<feature type="transmembrane region" description="Helical" evidence="1">
    <location>
        <begin position="66"/>
        <end position="89"/>
    </location>
</feature>
<geneLocation type="mitochondrion" evidence="2"/>
<dbReference type="RefSeq" id="YP_003734420.1">
    <property type="nucleotide sequence ID" value="NC_014262.1"/>
</dbReference>
<keyword evidence="1" id="KW-1133">Transmembrane helix</keyword>
<gene>
    <name evidence="2" type="primary">ymf80</name>
</gene>
<name>D8L7R2_PARCA</name>
<dbReference type="GeneID" id="9384777"/>
<evidence type="ECO:0000313" key="2">
    <source>
        <dbReference type="EMBL" id="CAZ66799.1"/>
    </source>
</evidence>
<dbReference type="AlphaFoldDB" id="D8L7R2"/>
<reference evidence="2" key="1">
    <citation type="journal article" date="2011" name="BMC Genomics">
        <title>The mitochondrial genome sequence of the ciliate Paramecium caudatum reveals a shift in nucleotide composition and codon usage within the genus Paramecium.</title>
        <authorList>
            <person name="Barth D."/>
            <person name="Berendonk T.U."/>
        </authorList>
    </citation>
    <scope>NUCLEOTIDE SEQUENCE</scope>
    <source>
        <strain evidence="2">GB-E</strain>
    </source>
</reference>
<keyword evidence="1" id="KW-0472">Membrane</keyword>
<sequence length="97" mass="11630">MRGNFSIIESKIKLINSLASKYGFTLNLFDLAEKNQTVKNISLFFYNINTLKVQNVINLDFSWNNFLSIFIFFVVFFLIFITFLLLFFFKFYFFINV</sequence>
<evidence type="ECO:0000256" key="1">
    <source>
        <dbReference type="SAM" id="Phobius"/>
    </source>
</evidence>
<organism evidence="2">
    <name type="scientific">Paramecium caudatum</name>
    <dbReference type="NCBI Taxonomy" id="5885"/>
    <lineage>
        <taxon>Eukaryota</taxon>
        <taxon>Sar</taxon>
        <taxon>Alveolata</taxon>
        <taxon>Ciliophora</taxon>
        <taxon>Intramacronucleata</taxon>
        <taxon>Oligohymenophorea</taxon>
        <taxon>Peniculida</taxon>
        <taxon>Parameciidae</taxon>
        <taxon>Paramecium</taxon>
    </lineage>
</organism>
<keyword evidence="1" id="KW-0812">Transmembrane</keyword>
<keyword evidence="2" id="KW-0496">Mitochondrion</keyword>
<accession>D8L7R2</accession>
<dbReference type="EMBL" id="FN424190">
    <property type="protein sequence ID" value="CAZ66799.1"/>
    <property type="molecule type" value="Genomic_DNA"/>
</dbReference>
<proteinExistence type="predicted"/>
<protein>
    <submittedName>
        <fullName evidence="2">Ymf80</fullName>
    </submittedName>
</protein>